<protein>
    <submittedName>
        <fullName evidence="1">Uncharacterized protein</fullName>
    </submittedName>
</protein>
<dbReference type="OrthoDB" id="1899115at2759"/>
<dbReference type="Proteomes" id="UP000636800">
    <property type="component" value="Unassembled WGS sequence"/>
</dbReference>
<accession>A0A835U7C6</accession>
<evidence type="ECO:0000313" key="4">
    <source>
        <dbReference type="Proteomes" id="UP000639772"/>
    </source>
</evidence>
<organism evidence="1 3">
    <name type="scientific">Vanilla planifolia</name>
    <name type="common">Vanilla</name>
    <dbReference type="NCBI Taxonomy" id="51239"/>
    <lineage>
        <taxon>Eukaryota</taxon>
        <taxon>Viridiplantae</taxon>
        <taxon>Streptophyta</taxon>
        <taxon>Embryophyta</taxon>
        <taxon>Tracheophyta</taxon>
        <taxon>Spermatophyta</taxon>
        <taxon>Magnoliopsida</taxon>
        <taxon>Liliopsida</taxon>
        <taxon>Asparagales</taxon>
        <taxon>Orchidaceae</taxon>
        <taxon>Vanilloideae</taxon>
        <taxon>Vanilleae</taxon>
        <taxon>Vanilla</taxon>
    </lineage>
</organism>
<evidence type="ECO:0000313" key="1">
    <source>
        <dbReference type="EMBL" id="KAG0452349.1"/>
    </source>
</evidence>
<sequence length="219" mass="23596">MGNTLVTTACFQGPSQDTQETKLVFYGGATQLLPGRRHLAGELMFQSPDSIVCHAGSFFIGQPLPVLSIDDELLGGETYFVIPADRLPCSVLTAASLAALSSNRGEQKRAAAQQQASGCSPFEYVKGEDGRAHIKVMPEFITRMISFNGGEGEEGEMEEGGGGVAALREEICSTPELRRHYEQLVGSRESRVWSPRLETITECKKGRLSPARLCIGVGS</sequence>
<evidence type="ECO:0000313" key="2">
    <source>
        <dbReference type="EMBL" id="KAG0453441.1"/>
    </source>
</evidence>
<reference evidence="3 4" key="1">
    <citation type="journal article" date="2020" name="Nat. Food">
        <title>A phased Vanilla planifolia genome enables genetic improvement of flavour and production.</title>
        <authorList>
            <person name="Hasing T."/>
            <person name="Tang H."/>
            <person name="Brym M."/>
            <person name="Khazi F."/>
            <person name="Huang T."/>
            <person name="Chambers A.H."/>
        </authorList>
    </citation>
    <scope>NUCLEOTIDE SEQUENCE [LARGE SCALE GENOMIC DNA]</scope>
    <source>
        <tissue evidence="1">Leaf</tissue>
    </source>
</reference>
<dbReference type="EMBL" id="JADCNL010000014">
    <property type="protein sequence ID" value="KAG0452349.1"/>
    <property type="molecule type" value="Genomic_DNA"/>
</dbReference>
<keyword evidence="3" id="KW-1185">Reference proteome</keyword>
<dbReference type="PANTHER" id="PTHR33052">
    <property type="entry name" value="DUF4228 DOMAIN PROTEIN-RELATED"/>
    <property type="match status" value="1"/>
</dbReference>
<dbReference type="AlphaFoldDB" id="A0A835U7C6"/>
<dbReference type="Pfam" id="PF14009">
    <property type="entry name" value="PADRE"/>
    <property type="match status" value="1"/>
</dbReference>
<gene>
    <name evidence="2" type="ORF">HPP92_024745</name>
    <name evidence="1" type="ORF">HPP92_025013</name>
</gene>
<dbReference type="InterPro" id="IPR025322">
    <property type="entry name" value="PADRE_dom"/>
</dbReference>
<evidence type="ECO:0000313" key="3">
    <source>
        <dbReference type="Proteomes" id="UP000636800"/>
    </source>
</evidence>
<dbReference type="EMBL" id="JADCNM010000014">
    <property type="protein sequence ID" value="KAG0453441.1"/>
    <property type="molecule type" value="Genomic_DNA"/>
</dbReference>
<comment type="caution">
    <text evidence="1">The sequence shown here is derived from an EMBL/GenBank/DDBJ whole genome shotgun (WGS) entry which is preliminary data.</text>
</comment>
<name>A0A835U7C6_VANPL</name>
<proteinExistence type="predicted"/>
<dbReference type="Proteomes" id="UP000639772">
    <property type="component" value="Unassembled WGS sequence"/>
</dbReference>